<evidence type="ECO:0000256" key="2">
    <source>
        <dbReference type="ARBA" id="ARBA00022723"/>
    </source>
</evidence>
<dbReference type="SMART" id="SM00105">
    <property type="entry name" value="ArfGap"/>
    <property type="match status" value="1"/>
</dbReference>
<organism evidence="8 9">
    <name type="scientific">Metschnikowia aff. pulcherrima</name>
    <dbReference type="NCBI Taxonomy" id="2163413"/>
    <lineage>
        <taxon>Eukaryota</taxon>
        <taxon>Fungi</taxon>
        <taxon>Dikarya</taxon>
        <taxon>Ascomycota</taxon>
        <taxon>Saccharomycotina</taxon>
        <taxon>Pichiomycetes</taxon>
        <taxon>Metschnikowiaceae</taxon>
        <taxon>Metschnikowia</taxon>
    </lineage>
</organism>
<dbReference type="Proteomes" id="UP000292447">
    <property type="component" value="Chromosome I"/>
</dbReference>
<name>A0A4P6XL83_9ASCO</name>
<dbReference type="STRING" id="2163413.A0A4P6XL83"/>
<evidence type="ECO:0000256" key="3">
    <source>
        <dbReference type="ARBA" id="ARBA00022771"/>
    </source>
</evidence>
<feature type="compositionally biased region" description="Polar residues" evidence="6">
    <location>
        <begin position="272"/>
        <end position="285"/>
    </location>
</feature>
<evidence type="ECO:0000313" key="8">
    <source>
        <dbReference type="EMBL" id="QBM86461.1"/>
    </source>
</evidence>
<proteinExistence type="predicted"/>
<dbReference type="CDD" id="cd08831">
    <property type="entry name" value="ArfGap_ArfGap2_3_like"/>
    <property type="match status" value="1"/>
</dbReference>
<feature type="compositionally biased region" description="Polar residues" evidence="6">
    <location>
        <begin position="1"/>
        <end position="12"/>
    </location>
</feature>
<accession>A0A4P6XL83</accession>
<evidence type="ECO:0000256" key="6">
    <source>
        <dbReference type="SAM" id="MobiDB-lite"/>
    </source>
</evidence>
<dbReference type="InterPro" id="IPR037278">
    <property type="entry name" value="ARFGAP/RecO"/>
</dbReference>
<feature type="compositionally biased region" description="Basic and acidic residues" evidence="6">
    <location>
        <begin position="304"/>
        <end position="317"/>
    </location>
</feature>
<evidence type="ECO:0000313" key="9">
    <source>
        <dbReference type="Proteomes" id="UP000292447"/>
    </source>
</evidence>
<feature type="domain" description="Arf-GAP" evidence="7">
    <location>
        <begin position="69"/>
        <end position="190"/>
    </location>
</feature>
<dbReference type="EMBL" id="CP034456">
    <property type="protein sequence ID" value="QBM86461.1"/>
    <property type="molecule type" value="Genomic_DNA"/>
</dbReference>
<dbReference type="GO" id="GO:0048205">
    <property type="term" value="P:COPI coating of Golgi vesicle"/>
    <property type="evidence" value="ECO:0007669"/>
    <property type="project" value="TreeGrafter"/>
</dbReference>
<dbReference type="PANTHER" id="PTHR45686">
    <property type="entry name" value="ADP-RIBOSYLATION FACTOR GTPASE ACTIVATING PROTEIN 3, ISOFORM H-RELATED"/>
    <property type="match status" value="1"/>
</dbReference>
<dbReference type="PROSITE" id="PS50115">
    <property type="entry name" value="ARFGAP"/>
    <property type="match status" value="1"/>
</dbReference>
<evidence type="ECO:0000256" key="5">
    <source>
        <dbReference type="PROSITE-ProRule" id="PRU00288"/>
    </source>
</evidence>
<evidence type="ECO:0000256" key="4">
    <source>
        <dbReference type="ARBA" id="ARBA00022833"/>
    </source>
</evidence>
<feature type="region of interest" description="Disordered" evidence="6">
    <location>
        <begin position="271"/>
        <end position="364"/>
    </location>
</feature>
<feature type="compositionally biased region" description="Polar residues" evidence="6">
    <location>
        <begin position="321"/>
        <end position="330"/>
    </location>
</feature>
<dbReference type="InterPro" id="IPR001164">
    <property type="entry name" value="ArfGAP_dom"/>
</dbReference>
<dbReference type="InterPro" id="IPR038508">
    <property type="entry name" value="ArfGAP_dom_sf"/>
</dbReference>
<evidence type="ECO:0000256" key="1">
    <source>
        <dbReference type="ARBA" id="ARBA00022468"/>
    </source>
</evidence>
<sequence>MVSPVKSISQQQNKRKAKTARPRPQPIHPCTCATGEHGSHPSRIHTSHSKHATRFHNMSDGFATKDEVDAVFLRLRQNPANQTCFDCPNKNPTWTSIPFGILLCLECSAVHRNLGVHITFVKSLNLDQWQRIQLRHFKFGGNAVAADFYKKNGGSQYLTGKADAAAKYTSPVAKKYKDKLKKTAQQDALKHPDVVTLEDDLDSMSLVGSLLNAASTDDFFLNWTKPATNPSSPLESRLYTPSLVDESVPVTKKTPVARTAAARTSRALASAVKSSILSSKGNGPKTTRARRVNKPSEDIDFDEIERKAKQEAEEAKKLGYNPQSGASQSPARPAQQPRASTLSLGSTASASDSFSTPAPAPAAPVHDTTVKLQRLGFGMVQGENKIESANNKKYKDVKYTGDVANKYGTQKGISSDEFFGRGPQFDEGAKAEARQKLSAFNGAQSISSSSYFGEDEEQQQQQQAGRQGEGIGLSDIESAARDFASRFSGNANQDLDVLKDALEEGATKLGGFLRDILR</sequence>
<gene>
    <name evidence="8" type="primary">MPUL0A11030</name>
    <name evidence="8" type="ORF">METSCH_A11030</name>
</gene>
<dbReference type="AlphaFoldDB" id="A0A4P6XL83"/>
<keyword evidence="4" id="KW-0862">Zinc</keyword>
<dbReference type="GO" id="GO:0005096">
    <property type="term" value="F:GTPase activator activity"/>
    <property type="evidence" value="ECO:0007669"/>
    <property type="project" value="UniProtKB-KW"/>
</dbReference>
<dbReference type="SUPFAM" id="SSF57863">
    <property type="entry name" value="ArfGap/RecO-like zinc finger"/>
    <property type="match status" value="1"/>
</dbReference>
<keyword evidence="2" id="KW-0479">Metal-binding</keyword>
<dbReference type="Gene3D" id="1.10.220.150">
    <property type="entry name" value="Arf GTPase activating protein"/>
    <property type="match status" value="1"/>
</dbReference>
<keyword evidence="9" id="KW-1185">Reference proteome</keyword>
<feature type="region of interest" description="Disordered" evidence="6">
    <location>
        <begin position="1"/>
        <end position="46"/>
    </location>
</feature>
<feature type="compositionally biased region" description="Low complexity" evidence="6">
    <location>
        <begin position="339"/>
        <end position="357"/>
    </location>
</feature>
<feature type="region of interest" description="Disordered" evidence="6">
    <location>
        <begin position="447"/>
        <end position="472"/>
    </location>
</feature>
<evidence type="ECO:0000259" key="7">
    <source>
        <dbReference type="PROSITE" id="PS50115"/>
    </source>
</evidence>
<dbReference type="GO" id="GO:0000139">
    <property type="term" value="C:Golgi membrane"/>
    <property type="evidence" value="ECO:0007669"/>
    <property type="project" value="GOC"/>
</dbReference>
<reference evidence="9" key="1">
    <citation type="submission" date="2019-03" db="EMBL/GenBank/DDBJ databases">
        <title>Snf2 controls pulcherriminic acid biosynthesis and connects pigmentation and antifungal activity of the yeast Metschnikowia pulcherrima.</title>
        <authorList>
            <person name="Gore-Lloyd D."/>
            <person name="Sumann I."/>
            <person name="Brachmann A.O."/>
            <person name="Schneeberger K."/>
            <person name="Ortiz-Merino R.A."/>
            <person name="Moreno-Beltran M."/>
            <person name="Schlaefli M."/>
            <person name="Kirner P."/>
            <person name="Santos Kron A."/>
            <person name="Wolfe K.H."/>
            <person name="Piel J."/>
            <person name="Ahrens C.H."/>
            <person name="Henk D."/>
            <person name="Freimoser F.M."/>
        </authorList>
    </citation>
    <scope>NUCLEOTIDE SEQUENCE [LARGE SCALE GENOMIC DNA]</scope>
    <source>
        <strain evidence="9">APC 1.2</strain>
    </source>
</reference>
<dbReference type="PRINTS" id="PR00405">
    <property type="entry name" value="REVINTRACTNG"/>
</dbReference>
<dbReference type="PANTHER" id="PTHR45686:SF4">
    <property type="entry name" value="ADP-RIBOSYLATION FACTOR GTPASE ACTIVATING PROTEIN 3, ISOFORM H"/>
    <property type="match status" value="1"/>
</dbReference>
<dbReference type="GO" id="GO:0008270">
    <property type="term" value="F:zinc ion binding"/>
    <property type="evidence" value="ECO:0007669"/>
    <property type="project" value="UniProtKB-KW"/>
</dbReference>
<keyword evidence="1" id="KW-0343">GTPase activation</keyword>
<protein>
    <submittedName>
        <fullName evidence="8">ADP-ribosylation factor GTPase-activating protein 2/3</fullName>
    </submittedName>
</protein>
<keyword evidence="3 5" id="KW-0863">Zinc-finger</keyword>
<dbReference type="Pfam" id="PF01412">
    <property type="entry name" value="ArfGap"/>
    <property type="match status" value="1"/>
</dbReference>